<proteinExistence type="predicted"/>
<dbReference type="Proteomes" id="UP000322214">
    <property type="component" value="Chromosome"/>
</dbReference>
<keyword evidence="1" id="KW-1133">Transmembrane helix</keyword>
<evidence type="ECO:0000313" key="4">
    <source>
        <dbReference type="Proteomes" id="UP000322214"/>
    </source>
</evidence>
<name>A0A5B9PGS3_9BACT</name>
<dbReference type="InterPro" id="IPR021994">
    <property type="entry name" value="DUF3592"/>
</dbReference>
<reference evidence="3 4" key="1">
    <citation type="submission" date="2019-08" db="EMBL/GenBank/DDBJ databases">
        <title>Deep-cultivation of Planctomycetes and their phenomic and genomic characterization uncovers novel biology.</title>
        <authorList>
            <person name="Wiegand S."/>
            <person name="Jogler M."/>
            <person name="Boedeker C."/>
            <person name="Pinto D."/>
            <person name="Vollmers J."/>
            <person name="Rivas-Marin E."/>
            <person name="Kohn T."/>
            <person name="Peeters S.H."/>
            <person name="Heuer A."/>
            <person name="Rast P."/>
            <person name="Oberbeckmann S."/>
            <person name="Bunk B."/>
            <person name="Jeske O."/>
            <person name="Meyerdierks A."/>
            <person name="Storesund J.E."/>
            <person name="Kallscheuer N."/>
            <person name="Luecker S."/>
            <person name="Lage O.M."/>
            <person name="Pohl T."/>
            <person name="Merkel B.J."/>
            <person name="Hornburger P."/>
            <person name="Mueller R.-W."/>
            <person name="Bruemmer F."/>
            <person name="Labrenz M."/>
            <person name="Spormann A.M."/>
            <person name="Op den Camp H."/>
            <person name="Overmann J."/>
            <person name="Amann R."/>
            <person name="Jetten M.S.M."/>
            <person name="Mascher T."/>
            <person name="Medema M.H."/>
            <person name="Devos D.P."/>
            <person name="Kaster A.-K."/>
            <person name="Ovreas L."/>
            <person name="Rohde M."/>
            <person name="Galperin M.Y."/>
            <person name="Jogler C."/>
        </authorList>
    </citation>
    <scope>NUCLEOTIDE SEQUENCE [LARGE SCALE GENOMIC DNA]</scope>
    <source>
        <strain evidence="3 4">FC18</strain>
    </source>
</reference>
<feature type="domain" description="DUF3592" evidence="2">
    <location>
        <begin position="41"/>
        <end position="125"/>
    </location>
</feature>
<feature type="transmembrane region" description="Helical" evidence="1">
    <location>
        <begin position="129"/>
        <end position="151"/>
    </location>
</feature>
<dbReference type="Pfam" id="PF12158">
    <property type="entry name" value="DUF3592"/>
    <property type="match status" value="1"/>
</dbReference>
<dbReference type="AlphaFoldDB" id="A0A5B9PGS3"/>
<keyword evidence="1" id="KW-0472">Membrane</keyword>
<accession>A0A5B9PGS3</accession>
<dbReference type="OrthoDB" id="191236at2"/>
<evidence type="ECO:0000259" key="2">
    <source>
        <dbReference type="Pfam" id="PF12158"/>
    </source>
</evidence>
<keyword evidence="4" id="KW-1185">Reference proteome</keyword>
<keyword evidence="1" id="KW-0812">Transmembrane</keyword>
<dbReference type="STRING" id="980251.GCA_001642875_03414"/>
<protein>
    <recommendedName>
        <fullName evidence="2">DUF3592 domain-containing protein</fullName>
    </recommendedName>
</protein>
<dbReference type="RefSeq" id="WP_075085622.1">
    <property type="nucleotide sequence ID" value="NZ_CP042912.1"/>
</dbReference>
<sequence>MFQWIVVAVAALFLLAGLSLFSQLYPNLVACWQAADWPTAVGVVNSSDVLESSTSKGTPTYMATVDYTYSVAGRSFNGYTIAHGFESTKNRETHAAIVNILQESTIVAVRYNPESPQDSTLSYGLHRSMIISLTFLALWFIVVPLISAAIIMDSSFDRKLIENISLAVKSAAG</sequence>
<evidence type="ECO:0000256" key="1">
    <source>
        <dbReference type="SAM" id="Phobius"/>
    </source>
</evidence>
<dbReference type="EMBL" id="CP042912">
    <property type="protein sequence ID" value="QEG21953.1"/>
    <property type="molecule type" value="Genomic_DNA"/>
</dbReference>
<organism evidence="3 4">
    <name type="scientific">Mariniblastus fucicola</name>
    <dbReference type="NCBI Taxonomy" id="980251"/>
    <lineage>
        <taxon>Bacteria</taxon>
        <taxon>Pseudomonadati</taxon>
        <taxon>Planctomycetota</taxon>
        <taxon>Planctomycetia</taxon>
        <taxon>Pirellulales</taxon>
        <taxon>Pirellulaceae</taxon>
        <taxon>Mariniblastus</taxon>
    </lineage>
</organism>
<gene>
    <name evidence="3" type="ORF">MFFC18_18140</name>
</gene>
<evidence type="ECO:0000313" key="3">
    <source>
        <dbReference type="EMBL" id="QEG21953.1"/>
    </source>
</evidence>
<dbReference type="KEGG" id="mff:MFFC18_18140"/>